<reference evidence="2 3" key="1">
    <citation type="submission" date="2016-10" db="EMBL/GenBank/DDBJ databases">
        <authorList>
            <person name="de Groot N.N."/>
        </authorList>
    </citation>
    <scope>NUCLEOTIDE SEQUENCE [LARGE SCALE GENOMIC DNA]</scope>
    <source>
        <strain evidence="2 3">DSM 18978</strain>
    </source>
</reference>
<keyword evidence="1" id="KW-0812">Transmembrane</keyword>
<gene>
    <name evidence="2" type="ORF">SAMN03080606_02115</name>
</gene>
<evidence type="ECO:0000313" key="3">
    <source>
        <dbReference type="Proteomes" id="UP000198636"/>
    </source>
</evidence>
<dbReference type="EMBL" id="FMUS01000012">
    <property type="protein sequence ID" value="SCY66731.1"/>
    <property type="molecule type" value="Genomic_DNA"/>
</dbReference>
<protein>
    <submittedName>
        <fullName evidence="2">Uncharacterized protein</fullName>
    </submittedName>
</protein>
<proteinExistence type="predicted"/>
<sequence length="92" mass="10952">MEYINTGSFLLWEWFKTLIIFTLIDMFIIKRTVIEILKNHDTYISSLVVAAFLLIIRTHEFTVPSFLGWAFLSILIYFALRISYTLFMKGYK</sequence>
<evidence type="ECO:0000313" key="2">
    <source>
        <dbReference type="EMBL" id="SCY66731.1"/>
    </source>
</evidence>
<keyword evidence="1" id="KW-0472">Membrane</keyword>
<name>A0A1G5HSR7_9FIRM</name>
<dbReference type="OrthoDB" id="1956457at2"/>
<organism evidence="2 3">
    <name type="scientific">Alkaliphilus peptidifermentans DSM 18978</name>
    <dbReference type="NCBI Taxonomy" id="1120976"/>
    <lineage>
        <taxon>Bacteria</taxon>
        <taxon>Bacillati</taxon>
        <taxon>Bacillota</taxon>
        <taxon>Clostridia</taxon>
        <taxon>Peptostreptococcales</taxon>
        <taxon>Natronincolaceae</taxon>
        <taxon>Alkaliphilus</taxon>
    </lineage>
</organism>
<feature type="transmembrane region" description="Helical" evidence="1">
    <location>
        <begin position="66"/>
        <end position="87"/>
    </location>
</feature>
<dbReference type="Proteomes" id="UP000198636">
    <property type="component" value="Unassembled WGS sequence"/>
</dbReference>
<dbReference type="AlphaFoldDB" id="A0A1G5HSR7"/>
<accession>A0A1G5HSR7</accession>
<feature type="transmembrane region" description="Helical" evidence="1">
    <location>
        <begin position="12"/>
        <end position="29"/>
    </location>
</feature>
<feature type="transmembrane region" description="Helical" evidence="1">
    <location>
        <begin position="41"/>
        <end position="60"/>
    </location>
</feature>
<evidence type="ECO:0000256" key="1">
    <source>
        <dbReference type="SAM" id="Phobius"/>
    </source>
</evidence>
<keyword evidence="1" id="KW-1133">Transmembrane helix</keyword>
<dbReference type="RefSeq" id="WP_091543133.1">
    <property type="nucleotide sequence ID" value="NZ_FMUS01000012.1"/>
</dbReference>
<dbReference type="STRING" id="1120976.SAMN03080606_02115"/>
<keyword evidence="3" id="KW-1185">Reference proteome</keyword>